<dbReference type="EMBL" id="PDEP01000001">
    <property type="protein sequence ID" value="PEN09205.1"/>
    <property type="molecule type" value="Genomic_DNA"/>
</dbReference>
<dbReference type="GO" id="GO:0016746">
    <property type="term" value="F:acyltransferase activity"/>
    <property type="evidence" value="ECO:0007669"/>
    <property type="project" value="UniProtKB-KW"/>
</dbReference>
<dbReference type="InterPro" id="IPR050065">
    <property type="entry name" value="GlmU-like"/>
</dbReference>
<dbReference type="SUPFAM" id="SSF51161">
    <property type="entry name" value="Trimeric LpxA-like enzymes"/>
    <property type="match status" value="1"/>
</dbReference>
<accession>A0A2H3P8J4</accession>
<dbReference type="AlphaFoldDB" id="A0A2H3P8J4"/>
<dbReference type="NCBIfam" id="TIGR03991">
    <property type="entry name" value="alt_bact_glmU"/>
    <property type="match status" value="1"/>
</dbReference>
<sequence length="421" mass="44964">MYLCLFESSDAAHLAPLTDLRGVAEVRSARYTLGEALSVAFAHDALVLHTRDAVAPVVAERHPQATVNALPRDAGVLFVSAHALPHPSWVSEVAGAVGDAKARTFTDGDALIAAWCPDPAALPADLLTSDALPVAPFGDAPTTDLGTVPRITRLWHLMDHLHDALARQLPEASPKDTGSVNPSAIIQGAERVHVAPRAEVRAGAILNAEDGPIYVDAEATIYEQAVVRGPVYIGPKSQVKTAANIATSAFGTYSKVGGEVHDCIIQSYSNKGHMGFLGHSILGQWCNLGADTNTSNLKNNYGTVSLRDPVEEAFVDTERQFMGLVMGDHSKCGINTMFNTGTVVGTSCNVYGGGFPPRWLPAFSWGSPEQGFTDYRLDKALEVAERVMARRNQPLTDGQRALLTHRFQATASQRAAMHPDG</sequence>
<keyword evidence="4" id="KW-1185">Reference proteome</keyword>
<reference evidence="3 4" key="1">
    <citation type="submission" date="2017-10" db="EMBL/GenBank/DDBJ databases">
        <title>Draft genome of Longimonas halophila.</title>
        <authorList>
            <person name="Goh K.M."/>
            <person name="Shamsir M.S."/>
            <person name="Lim S.W."/>
        </authorList>
    </citation>
    <scope>NUCLEOTIDE SEQUENCE [LARGE SCALE GENOMIC DNA]</scope>
    <source>
        <strain evidence="3 4">KCTC 42399</strain>
    </source>
</reference>
<comment type="caution">
    <text evidence="3">The sequence shown here is derived from an EMBL/GenBank/DDBJ whole genome shotgun (WGS) entry which is preliminary data.</text>
</comment>
<name>A0A2H3P8J4_9BACT</name>
<protein>
    <recommendedName>
        <fullName evidence="5">Glucose-1-phosphate thymidylyltransferase</fullName>
    </recommendedName>
</protein>
<dbReference type="PANTHER" id="PTHR43584">
    <property type="entry name" value="NUCLEOTIDYL TRANSFERASE"/>
    <property type="match status" value="1"/>
</dbReference>
<dbReference type="GO" id="GO:0016779">
    <property type="term" value="F:nucleotidyltransferase activity"/>
    <property type="evidence" value="ECO:0007669"/>
    <property type="project" value="UniProtKB-ARBA"/>
</dbReference>
<dbReference type="InterPro" id="IPR023917">
    <property type="entry name" value="Bifunctiontional_GlmU_bac-type"/>
</dbReference>
<evidence type="ECO:0000313" key="4">
    <source>
        <dbReference type="Proteomes" id="UP000221024"/>
    </source>
</evidence>
<gene>
    <name evidence="3" type="ORF">CRI93_00285</name>
</gene>
<dbReference type="RefSeq" id="WP_098060605.1">
    <property type="nucleotide sequence ID" value="NZ_PDEP01000001.1"/>
</dbReference>
<keyword evidence="2" id="KW-0012">Acyltransferase</keyword>
<evidence type="ECO:0008006" key="5">
    <source>
        <dbReference type="Google" id="ProtNLM"/>
    </source>
</evidence>
<evidence type="ECO:0000256" key="2">
    <source>
        <dbReference type="ARBA" id="ARBA00023315"/>
    </source>
</evidence>
<dbReference type="Gene3D" id="2.160.10.10">
    <property type="entry name" value="Hexapeptide repeat proteins"/>
    <property type="match status" value="1"/>
</dbReference>
<organism evidence="3 4">
    <name type="scientific">Longimonas halophila</name>
    <dbReference type="NCBI Taxonomy" id="1469170"/>
    <lineage>
        <taxon>Bacteria</taxon>
        <taxon>Pseudomonadati</taxon>
        <taxon>Rhodothermota</taxon>
        <taxon>Rhodothermia</taxon>
        <taxon>Rhodothermales</taxon>
        <taxon>Salisaetaceae</taxon>
        <taxon>Longimonas</taxon>
    </lineage>
</organism>
<evidence type="ECO:0000256" key="1">
    <source>
        <dbReference type="ARBA" id="ARBA00022679"/>
    </source>
</evidence>
<dbReference type="InterPro" id="IPR011004">
    <property type="entry name" value="Trimer_LpxA-like_sf"/>
</dbReference>
<proteinExistence type="predicted"/>
<evidence type="ECO:0000313" key="3">
    <source>
        <dbReference type="EMBL" id="PEN09205.1"/>
    </source>
</evidence>
<keyword evidence="1" id="KW-0808">Transferase</keyword>
<dbReference type="Pfam" id="PF13562">
    <property type="entry name" value="NTP_transf_4"/>
    <property type="match status" value="1"/>
</dbReference>
<dbReference type="Proteomes" id="UP000221024">
    <property type="component" value="Unassembled WGS sequence"/>
</dbReference>
<dbReference type="OrthoDB" id="9784832at2"/>